<accession>A0A0D1LZF4</accession>
<evidence type="ECO:0000313" key="5">
    <source>
        <dbReference type="EMBL" id="TVV28224.1"/>
    </source>
</evidence>
<proteinExistence type="predicted"/>
<keyword evidence="6" id="KW-1185">Reference proteome</keyword>
<organism evidence="4 7">
    <name type="scientific">Weissella cibaria</name>
    <dbReference type="NCBI Taxonomy" id="137591"/>
    <lineage>
        <taxon>Bacteria</taxon>
        <taxon>Bacillati</taxon>
        <taxon>Bacillota</taxon>
        <taxon>Bacilli</taxon>
        <taxon>Lactobacillales</taxon>
        <taxon>Lactobacillaceae</taxon>
        <taxon>Weissella</taxon>
    </lineage>
</organism>
<evidence type="ECO:0000313" key="2">
    <source>
        <dbReference type="EMBL" id="AWF96520.1"/>
    </source>
</evidence>
<evidence type="ECO:0000313" key="9">
    <source>
        <dbReference type="Proteomes" id="UP000320012"/>
    </source>
</evidence>
<evidence type="ECO:0000313" key="3">
    <source>
        <dbReference type="EMBL" id="KIU19117.1"/>
    </source>
</evidence>
<keyword evidence="1" id="KW-1133">Transmembrane helix</keyword>
<gene>
    <name evidence="4" type="ORF">ab3b_00531</name>
    <name evidence="2" type="ORF">B6254_2160</name>
    <name evidence="5" type="ORF">FO435_10190</name>
    <name evidence="3" type="ORF">QX99_02148</name>
</gene>
<dbReference type="AlphaFoldDB" id="A0A0D1LZF4"/>
<name>A0A0D1LZF4_9LACO</name>
<evidence type="ECO:0000313" key="7">
    <source>
        <dbReference type="Proteomes" id="UP000032289"/>
    </source>
</evidence>
<keyword evidence="1" id="KW-0472">Membrane</keyword>
<dbReference type="Proteomes" id="UP000032287">
    <property type="component" value="Unassembled WGS sequence"/>
</dbReference>
<dbReference type="PATRIC" id="fig|137591.24.peg.516"/>
<dbReference type="Proteomes" id="UP000244870">
    <property type="component" value="Chromosome"/>
</dbReference>
<feature type="transmembrane region" description="Helical" evidence="1">
    <location>
        <begin position="20"/>
        <end position="42"/>
    </location>
</feature>
<dbReference type="RefSeq" id="WP_043708010.1">
    <property type="nucleotide sequence ID" value="NZ_CBCSCI010000005.1"/>
</dbReference>
<reference evidence="5 9" key="3">
    <citation type="submission" date="2019-07" db="EMBL/GenBank/DDBJ databases">
        <title>Genome sequence of Weissella cibaria GK1.</title>
        <authorList>
            <person name="Choi H.-J."/>
        </authorList>
    </citation>
    <scope>NUCLEOTIDE SEQUENCE [LARGE SCALE GENOMIC DNA]</scope>
    <source>
        <strain evidence="5 9">GK1</strain>
    </source>
</reference>
<feature type="transmembrane region" description="Helical" evidence="1">
    <location>
        <begin position="63"/>
        <end position="87"/>
    </location>
</feature>
<evidence type="ECO:0000313" key="4">
    <source>
        <dbReference type="EMBL" id="KIU25394.1"/>
    </source>
</evidence>
<reference evidence="6 7" key="1">
    <citation type="journal article" date="2015" name="Microbiology (Mosc.)">
        <title>Genomics of the Weissella cibaria species with an examination of its metabolic traits.</title>
        <authorList>
            <person name="Lynch K.M."/>
            <person name="Lucid A."/>
            <person name="Arendt E.K."/>
            <person name="Sleator R.D."/>
            <person name="Lucey B."/>
            <person name="Coffey A."/>
        </authorList>
    </citation>
    <scope>NUCLEOTIDE SEQUENCE [LARGE SCALE GENOMIC DNA]</scope>
    <source>
        <strain evidence="4 7">AB3b</strain>
        <strain evidence="3 6">MG1</strain>
    </source>
</reference>
<dbReference type="EMBL" id="JWHT01000012">
    <property type="protein sequence ID" value="KIU25394.1"/>
    <property type="molecule type" value="Genomic_DNA"/>
</dbReference>
<protein>
    <submittedName>
        <fullName evidence="4">Uncharacterized protein</fullName>
    </submittedName>
</protein>
<sequence>MHDVLTFGFQQFVNDVTWAVHQLPFAVLIIAFAAAFVVNRCATMALTVDTVNGNTLTRLRRRTAALSIATGSVLGIVFFASLALNLAEVALNY</sequence>
<dbReference type="KEGG" id="wcb:AO080_03505"/>
<evidence type="ECO:0000256" key="1">
    <source>
        <dbReference type="SAM" id="Phobius"/>
    </source>
</evidence>
<evidence type="ECO:0000313" key="8">
    <source>
        <dbReference type="Proteomes" id="UP000244870"/>
    </source>
</evidence>
<keyword evidence="1" id="KW-0812">Transmembrane</keyword>
<evidence type="ECO:0000313" key="6">
    <source>
        <dbReference type="Proteomes" id="UP000032287"/>
    </source>
</evidence>
<dbReference type="EMBL" id="JWHU01000042">
    <property type="protein sequence ID" value="KIU19117.1"/>
    <property type="molecule type" value="Genomic_DNA"/>
</dbReference>
<dbReference type="Proteomes" id="UP000032289">
    <property type="component" value="Unassembled WGS sequence"/>
</dbReference>
<reference evidence="2 8" key="2">
    <citation type="submission" date="2017-04" db="EMBL/GenBank/DDBJ databases">
        <title>Weissella cibaria strain m2 complete genome.</title>
        <authorList>
            <person name="Pan Q."/>
            <person name="Tan M."/>
            <person name="Yao F."/>
            <person name="Su S."/>
        </authorList>
    </citation>
    <scope>NUCLEOTIDE SEQUENCE [LARGE SCALE GENOMIC DNA]</scope>
    <source>
        <strain evidence="2 8">M2</strain>
    </source>
</reference>
<dbReference type="Proteomes" id="UP000320012">
    <property type="component" value="Unassembled WGS sequence"/>
</dbReference>
<dbReference type="EMBL" id="CP020928">
    <property type="protein sequence ID" value="AWF96520.1"/>
    <property type="molecule type" value="Genomic_DNA"/>
</dbReference>
<dbReference type="EMBL" id="VNHC01000002">
    <property type="protein sequence ID" value="TVV28224.1"/>
    <property type="molecule type" value="Genomic_DNA"/>
</dbReference>